<organism evidence="3 4">
    <name type="scientific">Chelativorans salis</name>
    <dbReference type="NCBI Taxonomy" id="2978478"/>
    <lineage>
        <taxon>Bacteria</taxon>
        <taxon>Pseudomonadati</taxon>
        <taxon>Pseudomonadota</taxon>
        <taxon>Alphaproteobacteria</taxon>
        <taxon>Hyphomicrobiales</taxon>
        <taxon>Phyllobacteriaceae</taxon>
        <taxon>Chelativorans</taxon>
    </lineage>
</organism>
<evidence type="ECO:0000313" key="4">
    <source>
        <dbReference type="Proteomes" id="UP001320831"/>
    </source>
</evidence>
<dbReference type="RefSeq" id="WP_260905678.1">
    <property type="nucleotide sequence ID" value="NZ_JAOCZP010000007.1"/>
</dbReference>
<reference evidence="3 4" key="1">
    <citation type="submission" date="2022-09" db="EMBL/GenBank/DDBJ databases">
        <title>Chelativorans salina sp. nov., a novel slightly halophilic bacterium isolated from a saline lake sediment enrichment.</title>
        <authorList>
            <person name="Gao L."/>
            <person name="Fang B.-Z."/>
            <person name="Li W.-J."/>
        </authorList>
    </citation>
    <scope>NUCLEOTIDE SEQUENCE [LARGE SCALE GENOMIC DNA]</scope>
    <source>
        <strain evidence="3 4">EGI FJ00035</strain>
    </source>
</reference>
<dbReference type="Gene3D" id="3.30.70.1060">
    <property type="entry name" value="Dimeric alpha+beta barrel"/>
    <property type="match status" value="1"/>
</dbReference>
<keyword evidence="4" id="KW-1185">Reference proteome</keyword>
<dbReference type="PANTHER" id="PTHR33606:SF3">
    <property type="entry name" value="PROTEIN YCII"/>
    <property type="match status" value="1"/>
</dbReference>
<feature type="domain" description="YCII-related" evidence="2">
    <location>
        <begin position="1"/>
        <end position="89"/>
    </location>
</feature>
<dbReference type="InterPro" id="IPR051807">
    <property type="entry name" value="Sec-metab_biosynth-assoc"/>
</dbReference>
<dbReference type="Pfam" id="PF03795">
    <property type="entry name" value="YCII"/>
    <property type="match status" value="1"/>
</dbReference>
<dbReference type="SUPFAM" id="SSF54909">
    <property type="entry name" value="Dimeric alpha+beta barrel"/>
    <property type="match status" value="1"/>
</dbReference>
<dbReference type="InterPro" id="IPR011008">
    <property type="entry name" value="Dimeric_a/b-barrel"/>
</dbReference>
<accession>A0ABT2LRS8</accession>
<name>A0ABT2LRS8_9HYPH</name>
<dbReference type="InterPro" id="IPR005545">
    <property type="entry name" value="YCII"/>
</dbReference>
<sequence length="98" mass="10707">MIFVILCQDKPGHLQVRMDTRPEHVAHLEKLNAAGTLKFAGPFLDDEGKPCGSMVAVEAEDSAAAEAIAKADPYALAGLFESVEIRPWNWVFNKPENA</sequence>
<protein>
    <submittedName>
        <fullName evidence="3">YciI-like protein</fullName>
    </submittedName>
</protein>
<evidence type="ECO:0000256" key="1">
    <source>
        <dbReference type="ARBA" id="ARBA00007689"/>
    </source>
</evidence>
<comment type="similarity">
    <text evidence="1">Belongs to the YciI family.</text>
</comment>
<dbReference type="NCBIfam" id="NF009507">
    <property type="entry name" value="PRK12865.1"/>
    <property type="match status" value="1"/>
</dbReference>
<dbReference type="PANTHER" id="PTHR33606">
    <property type="entry name" value="PROTEIN YCII"/>
    <property type="match status" value="1"/>
</dbReference>
<dbReference type="NCBIfam" id="NF009502">
    <property type="entry name" value="PRK12863.1-1"/>
    <property type="match status" value="1"/>
</dbReference>
<evidence type="ECO:0000259" key="2">
    <source>
        <dbReference type="Pfam" id="PF03795"/>
    </source>
</evidence>
<comment type="caution">
    <text evidence="3">The sequence shown here is derived from an EMBL/GenBank/DDBJ whole genome shotgun (WGS) entry which is preliminary data.</text>
</comment>
<evidence type="ECO:0000313" key="3">
    <source>
        <dbReference type="EMBL" id="MCT7377246.1"/>
    </source>
</evidence>
<proteinExistence type="inferred from homology"/>
<gene>
    <name evidence="3" type="ORF">N5A92_19700</name>
</gene>
<dbReference type="Proteomes" id="UP001320831">
    <property type="component" value="Unassembled WGS sequence"/>
</dbReference>
<dbReference type="EMBL" id="JAOCZP010000007">
    <property type="protein sequence ID" value="MCT7377246.1"/>
    <property type="molecule type" value="Genomic_DNA"/>
</dbReference>